<accession>A0AAV2Q7T7</accession>
<comment type="caution">
    <text evidence="1">The sequence shown here is derived from an EMBL/GenBank/DDBJ whole genome shotgun (WGS) entry which is preliminary data.</text>
</comment>
<sequence>MQYERIWPSKTFSLWLPIPSLPCREESSSLSLAAAGQIWAVFQCCCQEFKALESVWTVQAHAGALPGCCYLVGSGCNKEKKYTEVLCYVTWLCFQWRANSSHTTYCSH</sequence>
<dbReference type="EMBL" id="CAXKWB010004437">
    <property type="protein sequence ID" value="CAL4073755.1"/>
    <property type="molecule type" value="Genomic_DNA"/>
</dbReference>
<keyword evidence="2" id="KW-1185">Reference proteome</keyword>
<proteinExistence type="predicted"/>
<organism evidence="1 2">
    <name type="scientific">Meganyctiphanes norvegica</name>
    <name type="common">Northern krill</name>
    <name type="synonym">Thysanopoda norvegica</name>
    <dbReference type="NCBI Taxonomy" id="48144"/>
    <lineage>
        <taxon>Eukaryota</taxon>
        <taxon>Metazoa</taxon>
        <taxon>Ecdysozoa</taxon>
        <taxon>Arthropoda</taxon>
        <taxon>Crustacea</taxon>
        <taxon>Multicrustacea</taxon>
        <taxon>Malacostraca</taxon>
        <taxon>Eumalacostraca</taxon>
        <taxon>Eucarida</taxon>
        <taxon>Euphausiacea</taxon>
        <taxon>Euphausiidae</taxon>
        <taxon>Meganyctiphanes</taxon>
    </lineage>
</organism>
<protein>
    <submittedName>
        <fullName evidence="1">Uncharacterized protein</fullName>
    </submittedName>
</protein>
<evidence type="ECO:0000313" key="2">
    <source>
        <dbReference type="Proteomes" id="UP001497623"/>
    </source>
</evidence>
<reference evidence="1 2" key="1">
    <citation type="submission" date="2024-05" db="EMBL/GenBank/DDBJ databases">
        <authorList>
            <person name="Wallberg A."/>
        </authorList>
    </citation>
    <scope>NUCLEOTIDE SEQUENCE [LARGE SCALE GENOMIC DNA]</scope>
</reference>
<name>A0AAV2Q7T7_MEGNR</name>
<evidence type="ECO:0000313" key="1">
    <source>
        <dbReference type="EMBL" id="CAL4073755.1"/>
    </source>
</evidence>
<dbReference type="Proteomes" id="UP001497623">
    <property type="component" value="Unassembled WGS sequence"/>
</dbReference>
<gene>
    <name evidence="1" type="ORF">MNOR_LOCUS9242</name>
</gene>
<dbReference type="AlphaFoldDB" id="A0AAV2Q7T7"/>